<evidence type="ECO:0000256" key="3">
    <source>
        <dbReference type="ARBA" id="ARBA00022737"/>
    </source>
</evidence>
<dbReference type="AlphaFoldDB" id="A0A150QRC4"/>
<keyword evidence="3" id="KW-0677">Repeat</keyword>
<feature type="compositionally biased region" description="Gly residues" evidence="6">
    <location>
        <begin position="32"/>
        <end position="57"/>
    </location>
</feature>
<sequence length="634" mass="65387">MRPCVSRPGSRIVIASWIALVASCSASNEGTPGDGRPGVGGGPSSAGSAGSGATGIGDDIGVGDDGATFRCGDGVLTSDEACDDGNVAGGDGCPGDCLSVELGWSCAVPGAACVRIARCGDGVVVFPELCDDANTDPGDGCSPTCKVEVGHKCDGSPSACTPTSCGDGAREGAESCEDGNTLPFDGCSTSCQAEPDCSAGSCASRCGDGLVLAEECDDGNNIDGDGCSAACTEEPGYDCVVPQPSGSMAVPAVYRDFRAAHPDFQPNGPGRSAPVFGMVAPRLDAGKKPTYMAVANSLVTGAQSFADWYRDVPGTNSTTVTTLTLWDTGDGRFVNRWGADGEQWSLLSPESAHYCGNVGNEEDGEPCTSTTENTASCGDIHSPEFRGCEARGGVYWARYLEAAYDGNPLFFPVDGDSFTPAAERVPADIFPSYGDGSWLKEEGTPDHNFHFTSEIRYWFQYTAGEEYVLDFTGDDDVWVFINDRLAVDVGGIHSAVTGHLVINAAGAGRVTYAAEGDEVIPARNVDLGLVDGSVYQIAVFHAERQTAASTFKLTLQGFATARSECAPICGDGIVGLGEQCDDGVNDGGYGECGADCRLGEFCGDGVVQAVEECDDGNNLDGDDCGSGCRNLIPR</sequence>
<evidence type="ECO:0000313" key="10">
    <source>
        <dbReference type="Proteomes" id="UP000075260"/>
    </source>
</evidence>
<dbReference type="OrthoDB" id="9757642at2"/>
<evidence type="ECO:0000256" key="4">
    <source>
        <dbReference type="ARBA" id="ARBA00023157"/>
    </source>
</evidence>
<keyword evidence="5" id="KW-0325">Glycoprotein</keyword>
<dbReference type="RefSeq" id="WP_061607573.1">
    <property type="nucleotide sequence ID" value="NZ_JEMA01000390.1"/>
</dbReference>
<dbReference type="InterPro" id="IPR011936">
    <property type="entry name" value="Myxo_disulph_rpt"/>
</dbReference>
<dbReference type="Proteomes" id="UP000075260">
    <property type="component" value="Unassembled WGS sequence"/>
</dbReference>
<dbReference type="PANTHER" id="PTHR31137:SF5">
    <property type="entry name" value="PROTEIN PSIQ-RELATED"/>
    <property type="match status" value="1"/>
</dbReference>
<accession>A0A150QRC4</accession>
<dbReference type="Pfam" id="PF13948">
    <property type="entry name" value="DUF4215"/>
    <property type="match status" value="5"/>
</dbReference>
<evidence type="ECO:0000256" key="7">
    <source>
        <dbReference type="SAM" id="SignalP"/>
    </source>
</evidence>
<comment type="similarity">
    <text evidence="1">Belongs to the prespore-cell-inducing factor family.</text>
</comment>
<dbReference type="InterPro" id="IPR037524">
    <property type="entry name" value="PA14/GLEYA"/>
</dbReference>
<dbReference type="PROSITE" id="PS51257">
    <property type="entry name" value="PROKAR_LIPOPROTEIN"/>
    <property type="match status" value="1"/>
</dbReference>
<evidence type="ECO:0000259" key="8">
    <source>
        <dbReference type="PROSITE" id="PS51820"/>
    </source>
</evidence>
<proteinExistence type="inferred from homology"/>
<gene>
    <name evidence="9" type="ORF">BE15_25045</name>
</gene>
<comment type="caution">
    <text evidence="9">The sequence shown here is derived from an EMBL/GenBank/DDBJ whole genome shotgun (WGS) entry which is preliminary data.</text>
</comment>
<evidence type="ECO:0000313" key="9">
    <source>
        <dbReference type="EMBL" id="KYF70541.1"/>
    </source>
</evidence>
<evidence type="ECO:0000256" key="6">
    <source>
        <dbReference type="SAM" id="MobiDB-lite"/>
    </source>
</evidence>
<evidence type="ECO:0000256" key="1">
    <source>
        <dbReference type="ARBA" id="ARBA00008709"/>
    </source>
</evidence>
<dbReference type="GO" id="GO:0005576">
    <property type="term" value="C:extracellular region"/>
    <property type="evidence" value="ECO:0007669"/>
    <property type="project" value="TreeGrafter"/>
</dbReference>
<dbReference type="PROSITE" id="PS51820">
    <property type="entry name" value="PA14"/>
    <property type="match status" value="1"/>
</dbReference>
<evidence type="ECO:0000256" key="2">
    <source>
        <dbReference type="ARBA" id="ARBA00022729"/>
    </source>
</evidence>
<protein>
    <recommendedName>
        <fullName evidence="8">PA14 domain-containing protein</fullName>
    </recommendedName>
</protein>
<dbReference type="InterPro" id="IPR051154">
    <property type="entry name" value="Prespore-cell_inducing_factor"/>
</dbReference>
<feature type="domain" description="PA14" evidence="8">
    <location>
        <begin position="395"/>
        <end position="571"/>
    </location>
</feature>
<feature type="signal peptide" evidence="7">
    <location>
        <begin position="1"/>
        <end position="26"/>
    </location>
</feature>
<feature type="chain" id="PRO_5007567258" description="PA14 domain-containing protein" evidence="7">
    <location>
        <begin position="27"/>
        <end position="634"/>
    </location>
</feature>
<name>A0A150QRC4_SORCE</name>
<dbReference type="PANTHER" id="PTHR31137">
    <property type="entry name" value="PROTEIN PSIB-RELATED-RELATED"/>
    <property type="match status" value="1"/>
</dbReference>
<organism evidence="9 10">
    <name type="scientific">Sorangium cellulosum</name>
    <name type="common">Polyangium cellulosum</name>
    <dbReference type="NCBI Taxonomy" id="56"/>
    <lineage>
        <taxon>Bacteria</taxon>
        <taxon>Pseudomonadati</taxon>
        <taxon>Myxococcota</taxon>
        <taxon>Polyangia</taxon>
        <taxon>Polyangiales</taxon>
        <taxon>Polyangiaceae</taxon>
        <taxon>Sorangium</taxon>
    </lineage>
</organism>
<reference evidence="9 10" key="1">
    <citation type="submission" date="2014-02" db="EMBL/GenBank/DDBJ databases">
        <title>The small core and large imbalanced accessory genome model reveals a collaborative survival strategy of Sorangium cellulosum strains in nature.</title>
        <authorList>
            <person name="Han K."/>
            <person name="Peng R."/>
            <person name="Blom J."/>
            <person name="Li Y.-Z."/>
        </authorList>
    </citation>
    <scope>NUCLEOTIDE SEQUENCE [LARGE SCALE GENOMIC DNA]</scope>
    <source>
        <strain evidence="9 10">So0008-312</strain>
    </source>
</reference>
<dbReference type="EMBL" id="JEMA01000390">
    <property type="protein sequence ID" value="KYF70541.1"/>
    <property type="molecule type" value="Genomic_DNA"/>
</dbReference>
<keyword evidence="2 7" id="KW-0732">Signal</keyword>
<dbReference type="NCBIfam" id="TIGR02148">
    <property type="entry name" value="Fibro_Slime"/>
    <property type="match status" value="1"/>
</dbReference>
<feature type="region of interest" description="Disordered" evidence="6">
    <location>
        <begin position="29"/>
        <end position="57"/>
    </location>
</feature>
<dbReference type="InterPro" id="IPR011658">
    <property type="entry name" value="PA14_dom"/>
</dbReference>
<evidence type="ECO:0000256" key="5">
    <source>
        <dbReference type="ARBA" id="ARBA00023180"/>
    </source>
</evidence>
<keyword evidence="4" id="KW-1015">Disulfide bond</keyword>
<dbReference type="InterPro" id="IPR011874">
    <property type="entry name" value="Fibro_Slime"/>
</dbReference>
<dbReference type="Pfam" id="PF07691">
    <property type="entry name" value="PA14"/>
    <property type="match status" value="1"/>
</dbReference>
<dbReference type="NCBIfam" id="TIGR02232">
    <property type="entry name" value="myxo_disulf_rpt"/>
    <property type="match status" value="5"/>
</dbReference>